<dbReference type="EMBL" id="AZHD01000003">
    <property type="protein sequence ID" value="OAA65332.1"/>
    <property type="molecule type" value="Genomic_DNA"/>
</dbReference>
<evidence type="ECO:0000256" key="1">
    <source>
        <dbReference type="SAM" id="MobiDB-lite"/>
    </source>
</evidence>
<dbReference type="InterPro" id="IPR046347">
    <property type="entry name" value="bZIP_sf"/>
</dbReference>
<comment type="caution">
    <text evidence="3">The sequence shown here is derived from an EMBL/GenBank/DDBJ whole genome shotgun (WGS) entry which is preliminary data.</text>
</comment>
<gene>
    <name evidence="3" type="ORF">SPI_02119</name>
</gene>
<reference evidence="3 4" key="1">
    <citation type="journal article" date="2016" name="Genome Biol. Evol.">
        <title>Divergent and convergent evolution of fungal pathogenicity.</title>
        <authorList>
            <person name="Shang Y."/>
            <person name="Xiao G."/>
            <person name="Zheng P."/>
            <person name="Cen K."/>
            <person name="Zhan S."/>
            <person name="Wang C."/>
        </authorList>
    </citation>
    <scope>NUCLEOTIDE SEQUENCE [LARGE SCALE GENOMIC DNA]</scope>
    <source>
        <strain evidence="3 4">RCEF 264</strain>
    </source>
</reference>
<dbReference type="SMART" id="SM00338">
    <property type="entry name" value="BRLZ"/>
    <property type="match status" value="1"/>
</dbReference>
<evidence type="ECO:0000313" key="4">
    <source>
        <dbReference type="Proteomes" id="UP000076874"/>
    </source>
</evidence>
<dbReference type="GO" id="GO:0003700">
    <property type="term" value="F:DNA-binding transcription factor activity"/>
    <property type="evidence" value="ECO:0007669"/>
    <property type="project" value="InterPro"/>
</dbReference>
<dbReference type="InterPro" id="IPR004827">
    <property type="entry name" value="bZIP"/>
</dbReference>
<dbReference type="OrthoDB" id="295274at2759"/>
<sequence>MPSNLRTGSWQQGIARQTNSTPLSNGPSISTMLNASPGGLPDYATRIAAMPTHSAGSNAKMTLHYALSPMTATATSPGTTAGAQKVSVNLTNAVLPIEYPAHRSPAPSSLPYFDASSSEYAQRGEPSVNHNEAQVRATGARGGRPVSSKRISSSRTTRDQWTANLAVDQMPDTIKKENGNNDHQSNGKRNWAFNTPTMSSPSFSEPNARQPSFPRYVSIETASLNNSSDEDDDQDKGRSEMFGPMTPFRGSREATTPPLGHNAMRRGPVVQRERNRVAATKCRAKTKAAISKLEEDERLVSDRRDTLSAEKSALMGEVLRLRMELLKHSHCQDDANIQNYLRNAARMIGESGGRNPIWGPDGSGTLWPTGHRHARRG</sequence>
<dbReference type="Gene3D" id="1.20.5.170">
    <property type="match status" value="1"/>
</dbReference>
<evidence type="ECO:0000313" key="3">
    <source>
        <dbReference type="EMBL" id="OAA65332.1"/>
    </source>
</evidence>
<dbReference type="PROSITE" id="PS00036">
    <property type="entry name" value="BZIP_BASIC"/>
    <property type="match status" value="1"/>
</dbReference>
<feature type="region of interest" description="Disordered" evidence="1">
    <location>
        <begin position="353"/>
        <end position="377"/>
    </location>
</feature>
<evidence type="ECO:0000259" key="2">
    <source>
        <dbReference type="PROSITE" id="PS50217"/>
    </source>
</evidence>
<organism evidence="3 4">
    <name type="scientific">Niveomyces insectorum RCEF 264</name>
    <dbReference type="NCBI Taxonomy" id="1081102"/>
    <lineage>
        <taxon>Eukaryota</taxon>
        <taxon>Fungi</taxon>
        <taxon>Dikarya</taxon>
        <taxon>Ascomycota</taxon>
        <taxon>Pezizomycotina</taxon>
        <taxon>Sordariomycetes</taxon>
        <taxon>Hypocreomycetidae</taxon>
        <taxon>Hypocreales</taxon>
        <taxon>Cordycipitaceae</taxon>
        <taxon>Niveomyces</taxon>
    </lineage>
</organism>
<feature type="compositionally biased region" description="Polar residues" evidence="1">
    <location>
        <begin position="181"/>
        <end position="210"/>
    </location>
</feature>
<proteinExistence type="predicted"/>
<dbReference type="PROSITE" id="PS50217">
    <property type="entry name" value="BZIP"/>
    <property type="match status" value="1"/>
</dbReference>
<dbReference type="CDD" id="cd14687">
    <property type="entry name" value="bZIP_ATF2"/>
    <property type="match status" value="1"/>
</dbReference>
<dbReference type="AlphaFoldDB" id="A0A162J8K1"/>
<feature type="domain" description="BZIP" evidence="2">
    <location>
        <begin position="271"/>
        <end position="328"/>
    </location>
</feature>
<feature type="region of interest" description="Disordered" evidence="1">
    <location>
        <begin position="102"/>
        <end position="264"/>
    </location>
</feature>
<dbReference type="Proteomes" id="UP000076874">
    <property type="component" value="Unassembled WGS sequence"/>
</dbReference>
<name>A0A162J8K1_9HYPO</name>
<accession>A0A162J8K1</accession>
<dbReference type="SUPFAM" id="SSF57959">
    <property type="entry name" value="Leucine zipper domain"/>
    <property type="match status" value="1"/>
</dbReference>
<protein>
    <submittedName>
        <fullName evidence="3">BZIP transcription factor, bZIP-1</fullName>
    </submittedName>
</protein>
<keyword evidence="4" id="KW-1185">Reference proteome</keyword>
<dbReference type="STRING" id="1081102.A0A162J8K1"/>
<feature type="region of interest" description="Disordered" evidence="1">
    <location>
        <begin position="1"/>
        <end position="34"/>
    </location>
</feature>